<dbReference type="Proteomes" id="UP000193144">
    <property type="component" value="Unassembled WGS sequence"/>
</dbReference>
<gene>
    <name evidence="1" type="ORF">BCR34DRAFT_297880</name>
</gene>
<dbReference type="AlphaFoldDB" id="A0A1Y1ZQJ0"/>
<organism evidence="1 2">
    <name type="scientific">Clohesyomyces aquaticus</name>
    <dbReference type="NCBI Taxonomy" id="1231657"/>
    <lineage>
        <taxon>Eukaryota</taxon>
        <taxon>Fungi</taxon>
        <taxon>Dikarya</taxon>
        <taxon>Ascomycota</taxon>
        <taxon>Pezizomycotina</taxon>
        <taxon>Dothideomycetes</taxon>
        <taxon>Pleosporomycetidae</taxon>
        <taxon>Pleosporales</taxon>
        <taxon>Lindgomycetaceae</taxon>
        <taxon>Clohesyomyces</taxon>
    </lineage>
</organism>
<proteinExistence type="predicted"/>
<protein>
    <submittedName>
        <fullName evidence="1">Uncharacterized protein</fullName>
    </submittedName>
</protein>
<name>A0A1Y1ZQJ0_9PLEO</name>
<keyword evidence="2" id="KW-1185">Reference proteome</keyword>
<comment type="caution">
    <text evidence="1">The sequence shown here is derived from an EMBL/GenBank/DDBJ whole genome shotgun (WGS) entry which is preliminary data.</text>
</comment>
<accession>A0A1Y1ZQJ0</accession>
<dbReference type="EMBL" id="MCFA01000050">
    <property type="protein sequence ID" value="ORY12513.1"/>
    <property type="molecule type" value="Genomic_DNA"/>
</dbReference>
<reference evidence="1 2" key="1">
    <citation type="submission" date="2016-07" db="EMBL/GenBank/DDBJ databases">
        <title>Pervasive Adenine N6-methylation of Active Genes in Fungi.</title>
        <authorList>
            <consortium name="DOE Joint Genome Institute"/>
            <person name="Mondo S.J."/>
            <person name="Dannebaum R.O."/>
            <person name="Kuo R.C."/>
            <person name="Labutti K."/>
            <person name="Haridas S."/>
            <person name="Kuo A."/>
            <person name="Salamov A."/>
            <person name="Ahrendt S.R."/>
            <person name="Lipzen A."/>
            <person name="Sullivan W."/>
            <person name="Andreopoulos W.B."/>
            <person name="Clum A."/>
            <person name="Lindquist E."/>
            <person name="Daum C."/>
            <person name="Ramamoorthy G.K."/>
            <person name="Gryganskyi A."/>
            <person name="Culley D."/>
            <person name="Magnuson J.K."/>
            <person name="James T.Y."/>
            <person name="O'Malley M.A."/>
            <person name="Stajich J.E."/>
            <person name="Spatafora J.W."/>
            <person name="Visel A."/>
            <person name="Grigoriev I.V."/>
        </authorList>
    </citation>
    <scope>NUCLEOTIDE SEQUENCE [LARGE SCALE GENOMIC DNA]</scope>
    <source>
        <strain evidence="1 2">CBS 115471</strain>
    </source>
</reference>
<evidence type="ECO:0000313" key="1">
    <source>
        <dbReference type="EMBL" id="ORY12513.1"/>
    </source>
</evidence>
<evidence type="ECO:0000313" key="2">
    <source>
        <dbReference type="Proteomes" id="UP000193144"/>
    </source>
</evidence>
<sequence length="185" mass="20089">MGDALRCVTASSPARPSAEIWCMDALNGNCGASFAVPKSQMANSRREAAMDAPCTSALPKSIANCFLRLRGLGTDGVAAPRRGGRANQGRRLGFCNGGGWPGIRIIFAIRTTSLKASPTALERRWLPFTARTRIRRPGRPPSCELRSLLLGETASLERRLAAPADDMRSRLVWGRQRHHRAAAPR</sequence>